<keyword evidence="1" id="KW-0812">Transmembrane</keyword>
<evidence type="ECO:0000313" key="3">
    <source>
        <dbReference type="Proteomes" id="UP001279734"/>
    </source>
</evidence>
<accession>A0AAD3TG08</accession>
<reference evidence="2" key="1">
    <citation type="submission" date="2023-05" db="EMBL/GenBank/DDBJ databases">
        <title>Nepenthes gracilis genome sequencing.</title>
        <authorList>
            <person name="Fukushima K."/>
        </authorList>
    </citation>
    <scope>NUCLEOTIDE SEQUENCE</scope>
    <source>
        <strain evidence="2">SING2019-196</strain>
    </source>
</reference>
<dbReference type="AlphaFoldDB" id="A0AAD3TG08"/>
<comment type="caution">
    <text evidence="2">The sequence shown here is derived from an EMBL/GenBank/DDBJ whole genome shotgun (WGS) entry which is preliminary data.</text>
</comment>
<dbReference type="Proteomes" id="UP001279734">
    <property type="component" value="Unassembled WGS sequence"/>
</dbReference>
<organism evidence="2 3">
    <name type="scientific">Nepenthes gracilis</name>
    <name type="common">Slender pitcher plant</name>
    <dbReference type="NCBI Taxonomy" id="150966"/>
    <lineage>
        <taxon>Eukaryota</taxon>
        <taxon>Viridiplantae</taxon>
        <taxon>Streptophyta</taxon>
        <taxon>Embryophyta</taxon>
        <taxon>Tracheophyta</taxon>
        <taxon>Spermatophyta</taxon>
        <taxon>Magnoliopsida</taxon>
        <taxon>eudicotyledons</taxon>
        <taxon>Gunneridae</taxon>
        <taxon>Pentapetalae</taxon>
        <taxon>Caryophyllales</taxon>
        <taxon>Nepenthaceae</taxon>
        <taxon>Nepenthes</taxon>
    </lineage>
</organism>
<sequence>MGVFAYDFALSRLLQSTHRERESERDLVVVACIFTLLSHLFPLWIVHRWEATADLFGNLGCRMIQLFLSKPIRSNEEVNDNSAEQRLLLFNQLENIIWTLLTSEGRSEARLWLCDAVSSFCSITPKEQHDLFMNLLRSELVKHNIAAQLWQMIFEKRPHEAGSILAKKSHILERFFEGHPRRILQWFSNFSLVGESGHGKGARALSQFAFVNRDICWEELEWKGKHGQSPAVVATKPHYFLDLDVHRTVENFLENVPEFWSSDEFANSLNDGEILSIDKKFFVDLFINLMFEEPVKQVWDAISEFLMEESFSYLCHHLLIVLDEPGLCFFLENLHDFLSRKKGLNLGKPSNWLEIVLSKCSSVVPIDQLLLLNAVFNKGRRLLQLLHNDEFEDEKMKIKDLGLQFCTISYSLALIPKESSLETKIVEIFKQMGLFSWILLYRMSEECNSLSSWESLFINNGIGFRRMGKYGLLQHDNEQSEESGSDLVDGALYRVKQKKRRKSGKKRKRNFGDDEKIYEDELLLDFDDSGNRLNVQSRTGSWLLSTDGYSTSWSMVDLPEYLSQHCLSTWMKQAFTS</sequence>
<gene>
    <name evidence="2" type="ORF">Nepgr_029805</name>
</gene>
<keyword evidence="1" id="KW-0472">Membrane</keyword>
<keyword evidence="1" id="KW-1133">Transmembrane helix</keyword>
<dbReference type="EMBL" id="BSYO01000033">
    <property type="protein sequence ID" value="GMH27962.1"/>
    <property type="molecule type" value="Genomic_DNA"/>
</dbReference>
<dbReference type="PANTHER" id="PTHR37766">
    <property type="entry name" value="OS01G0897100 PROTEIN"/>
    <property type="match status" value="1"/>
</dbReference>
<evidence type="ECO:0000256" key="1">
    <source>
        <dbReference type="SAM" id="Phobius"/>
    </source>
</evidence>
<keyword evidence="3" id="KW-1185">Reference proteome</keyword>
<proteinExistence type="predicted"/>
<protein>
    <submittedName>
        <fullName evidence="2">Uncharacterized protein</fullName>
    </submittedName>
</protein>
<dbReference type="PANTHER" id="PTHR37766:SF1">
    <property type="entry name" value="OS01G0897100 PROTEIN"/>
    <property type="match status" value="1"/>
</dbReference>
<feature type="transmembrane region" description="Helical" evidence="1">
    <location>
        <begin position="27"/>
        <end position="46"/>
    </location>
</feature>
<name>A0AAD3TG08_NEPGR</name>
<evidence type="ECO:0000313" key="2">
    <source>
        <dbReference type="EMBL" id="GMH27962.1"/>
    </source>
</evidence>